<dbReference type="Proteomes" id="UP000324376">
    <property type="component" value="Unassembled WGS sequence"/>
</dbReference>
<evidence type="ECO:0000313" key="2">
    <source>
        <dbReference type="Proteomes" id="UP000324376"/>
    </source>
</evidence>
<accession>A0A5S5C2L7</accession>
<dbReference type="PANTHER" id="PTHR36456:SF1">
    <property type="entry name" value="UPF0232 PROTEIN SCO3875"/>
    <property type="match status" value="1"/>
</dbReference>
<keyword evidence="2" id="KW-1185">Reference proteome</keyword>
<dbReference type="RefSeq" id="WP_148782888.1">
    <property type="nucleotide sequence ID" value="NZ_VNHU01000006.1"/>
</dbReference>
<dbReference type="AlphaFoldDB" id="A0A5S5C2L7"/>
<comment type="caution">
    <text evidence="1">The sequence shown here is derived from an EMBL/GenBank/DDBJ whole genome shotgun (WGS) entry which is preliminary data.</text>
</comment>
<dbReference type="OrthoDB" id="9804942at2"/>
<dbReference type="PANTHER" id="PTHR36456">
    <property type="entry name" value="UPF0232 PROTEIN SCO3875"/>
    <property type="match status" value="1"/>
</dbReference>
<proteinExistence type="predicted"/>
<dbReference type="EMBL" id="VNHU01000006">
    <property type="protein sequence ID" value="TYP72858.1"/>
    <property type="molecule type" value="Genomic_DNA"/>
</dbReference>
<reference evidence="1 2" key="1">
    <citation type="submission" date="2019-07" db="EMBL/GenBank/DDBJ databases">
        <title>Genomic Encyclopedia of Archaeal and Bacterial Type Strains, Phase II (KMG-II): from individual species to whole genera.</title>
        <authorList>
            <person name="Goeker M."/>
        </authorList>
    </citation>
    <scope>NUCLEOTIDE SEQUENCE [LARGE SCALE GENOMIC DNA]</scope>
    <source>
        <strain evidence="1 2">DSM 17527</strain>
    </source>
</reference>
<name>A0A5S5C2L7_9FLAO</name>
<protein>
    <submittedName>
        <fullName evidence="1">Uncharacterized protein DUF721</fullName>
    </submittedName>
</protein>
<dbReference type="Pfam" id="PF05258">
    <property type="entry name" value="DciA"/>
    <property type="match status" value="1"/>
</dbReference>
<gene>
    <name evidence="1" type="ORF">BD809_106108</name>
</gene>
<evidence type="ECO:0000313" key="1">
    <source>
        <dbReference type="EMBL" id="TYP72858.1"/>
    </source>
</evidence>
<dbReference type="InterPro" id="IPR007922">
    <property type="entry name" value="DciA-like"/>
</dbReference>
<sequence>MKKRGEDSFSIGDVLKDFVDSNKLQTGLDKVAVQDVWADVMGPAIVNYTRSIKLDRDTLYIELTSSVLREELSYGREKIINNLNEALKKDLIKKLILR</sequence>
<organism evidence="1 2">
    <name type="scientific">Aquimarina intermedia</name>
    <dbReference type="NCBI Taxonomy" id="350814"/>
    <lineage>
        <taxon>Bacteria</taxon>
        <taxon>Pseudomonadati</taxon>
        <taxon>Bacteroidota</taxon>
        <taxon>Flavobacteriia</taxon>
        <taxon>Flavobacteriales</taxon>
        <taxon>Flavobacteriaceae</taxon>
        <taxon>Aquimarina</taxon>
    </lineage>
</organism>